<name>A0A7I8VI28_9ANNE</name>
<keyword evidence="5" id="KW-0736">Signalosome</keyword>
<comment type="caution">
    <text evidence="9">The sequence shown here is derived from an EMBL/GenBank/DDBJ whole genome shotgun (WGS) entry which is preliminary data.</text>
</comment>
<evidence type="ECO:0000256" key="2">
    <source>
        <dbReference type="ARBA" id="ARBA00004496"/>
    </source>
</evidence>
<sequence length="255" mass="28862">MSEKTVSNPLEQYVLLAKTAKGAAMAELINQVLEAPNVYVFGELLDMPNICELSEGEYSKYLNALNLFAYGTYKEYRKNIDQLPELTDTMLRKLKALTVVSLSLIDKRIPYSTLLEELDMKNTRELEDLIIEIIYANVIEGKLDQRNQRLEVDYSIGRDVTPAAVKDIIQTLEIWCANCENMQTNIEKQIRKANTRKAKQSEIQAKVDQEISSIKQTLKATQQVESAEAEQMITDSASASEKPAKKASKSKYVKL</sequence>
<dbReference type="Pfam" id="PF01399">
    <property type="entry name" value="PCI"/>
    <property type="match status" value="1"/>
</dbReference>
<feature type="compositionally biased region" description="Basic residues" evidence="7">
    <location>
        <begin position="245"/>
        <end position="255"/>
    </location>
</feature>
<dbReference type="PANTHER" id="PTHR15350:SF5">
    <property type="entry name" value="COP9 SIGNALOSOME COMPLEX SUBUNIT 7"/>
    <property type="match status" value="1"/>
</dbReference>
<dbReference type="OrthoDB" id="10265275at2759"/>
<accession>A0A7I8VI28</accession>
<reference evidence="9 10" key="1">
    <citation type="submission" date="2020-08" db="EMBL/GenBank/DDBJ databases">
        <authorList>
            <person name="Hejnol A."/>
        </authorList>
    </citation>
    <scope>NUCLEOTIDE SEQUENCE [LARGE SCALE GENOMIC DNA]</scope>
</reference>
<dbReference type="AlphaFoldDB" id="A0A7I8VI28"/>
<evidence type="ECO:0000256" key="1">
    <source>
        <dbReference type="ARBA" id="ARBA00004123"/>
    </source>
</evidence>
<keyword evidence="10" id="KW-1185">Reference proteome</keyword>
<evidence type="ECO:0000256" key="4">
    <source>
        <dbReference type="ARBA" id="ARBA00022490"/>
    </source>
</evidence>
<organism evidence="9 10">
    <name type="scientific">Dimorphilus gyrociliatus</name>
    <dbReference type="NCBI Taxonomy" id="2664684"/>
    <lineage>
        <taxon>Eukaryota</taxon>
        <taxon>Metazoa</taxon>
        <taxon>Spiralia</taxon>
        <taxon>Lophotrochozoa</taxon>
        <taxon>Annelida</taxon>
        <taxon>Polychaeta</taxon>
        <taxon>Polychaeta incertae sedis</taxon>
        <taxon>Dinophilidae</taxon>
        <taxon>Dimorphilus</taxon>
    </lineage>
</organism>
<dbReference type="Proteomes" id="UP000549394">
    <property type="component" value="Unassembled WGS sequence"/>
</dbReference>
<evidence type="ECO:0000313" key="9">
    <source>
        <dbReference type="EMBL" id="CAD5115337.1"/>
    </source>
</evidence>
<evidence type="ECO:0000256" key="5">
    <source>
        <dbReference type="ARBA" id="ARBA00022790"/>
    </source>
</evidence>
<dbReference type="PANTHER" id="PTHR15350">
    <property type="entry name" value="COP9 SIGNALOSOME COMPLEX SUBUNIT 7/DENDRITIC CELL PROTEIN GA17"/>
    <property type="match status" value="1"/>
</dbReference>
<evidence type="ECO:0000256" key="3">
    <source>
        <dbReference type="ARBA" id="ARBA00008482"/>
    </source>
</evidence>
<feature type="domain" description="PCI" evidence="8">
    <location>
        <begin position="1"/>
        <end position="157"/>
    </location>
</feature>
<dbReference type="SMART" id="SM00088">
    <property type="entry name" value="PINT"/>
    <property type="match status" value="1"/>
</dbReference>
<dbReference type="GO" id="GO:0005737">
    <property type="term" value="C:cytoplasm"/>
    <property type="evidence" value="ECO:0007669"/>
    <property type="project" value="UniProtKB-SubCell"/>
</dbReference>
<comment type="similarity">
    <text evidence="3">Belongs to the CSN7/EIF3M family. CSN7 subfamily.</text>
</comment>
<keyword evidence="4" id="KW-0963">Cytoplasm</keyword>
<evidence type="ECO:0000259" key="8">
    <source>
        <dbReference type="PROSITE" id="PS50250"/>
    </source>
</evidence>
<evidence type="ECO:0000256" key="7">
    <source>
        <dbReference type="SAM" id="MobiDB-lite"/>
    </source>
</evidence>
<evidence type="ECO:0000313" key="10">
    <source>
        <dbReference type="Proteomes" id="UP000549394"/>
    </source>
</evidence>
<dbReference type="InterPro" id="IPR045237">
    <property type="entry name" value="COPS7/eIF3m"/>
</dbReference>
<evidence type="ECO:0000256" key="6">
    <source>
        <dbReference type="ARBA" id="ARBA00023242"/>
    </source>
</evidence>
<comment type="subcellular location">
    <subcellularLocation>
        <location evidence="2">Cytoplasm</location>
    </subcellularLocation>
    <subcellularLocation>
        <location evidence="1">Nucleus</location>
    </subcellularLocation>
</comment>
<dbReference type="Pfam" id="PF18392">
    <property type="entry name" value="CSN7a_helixI"/>
    <property type="match status" value="1"/>
</dbReference>
<dbReference type="GO" id="GO:0010387">
    <property type="term" value="P:COP9 signalosome assembly"/>
    <property type="evidence" value="ECO:0007669"/>
    <property type="project" value="InterPro"/>
</dbReference>
<dbReference type="Pfam" id="PF22061">
    <property type="entry name" value="CSN7_HB_subdom"/>
    <property type="match status" value="1"/>
</dbReference>
<keyword evidence="6" id="KW-0539">Nucleus</keyword>
<proteinExistence type="inferred from homology"/>
<dbReference type="InterPro" id="IPR041481">
    <property type="entry name" value="CSN7_helixI"/>
</dbReference>
<dbReference type="GO" id="GO:0008180">
    <property type="term" value="C:COP9 signalosome"/>
    <property type="evidence" value="ECO:0007669"/>
    <property type="project" value="UniProtKB-KW"/>
</dbReference>
<feature type="region of interest" description="Disordered" evidence="7">
    <location>
        <begin position="226"/>
        <end position="255"/>
    </location>
</feature>
<protein>
    <submittedName>
        <fullName evidence="9">DgyrCDS4319</fullName>
    </submittedName>
</protein>
<dbReference type="EMBL" id="CAJFCJ010000006">
    <property type="protein sequence ID" value="CAD5115337.1"/>
    <property type="molecule type" value="Genomic_DNA"/>
</dbReference>
<gene>
    <name evidence="9" type="ORF">DGYR_LOCUS4088</name>
</gene>
<dbReference type="InterPro" id="IPR000717">
    <property type="entry name" value="PCI_dom"/>
</dbReference>
<dbReference type="PROSITE" id="PS50250">
    <property type="entry name" value="PCI"/>
    <property type="match status" value="1"/>
</dbReference>